<dbReference type="GO" id="GO:0016740">
    <property type="term" value="F:transferase activity"/>
    <property type="evidence" value="ECO:0007669"/>
    <property type="project" value="UniProtKB-KW"/>
</dbReference>
<reference evidence="2" key="1">
    <citation type="journal article" date="2014" name="FEMS Microbiol. Lett.">
        <title>Draft Genomic DNA Sequence of the Facultatively Methylotrophic Bacterium Acidomonas methanolica type strain MB58.</title>
        <authorList>
            <person name="Higashiura N."/>
            <person name="Hadano H."/>
            <person name="Hirakawa H."/>
            <person name="Matsutani M."/>
            <person name="Takabe S."/>
            <person name="Matsushita K."/>
            <person name="Azuma Y."/>
        </authorList>
    </citation>
    <scope>NUCLEOTIDE SEQUENCE [LARGE SCALE GENOMIC DNA]</scope>
    <source>
        <strain evidence="2">MB58</strain>
    </source>
</reference>
<dbReference type="InterPro" id="IPR016776">
    <property type="entry name" value="ApeP-like_dehydratase"/>
</dbReference>
<dbReference type="InterPro" id="IPR029069">
    <property type="entry name" value="HotDog_dom_sf"/>
</dbReference>
<dbReference type="RefSeq" id="WP_042060943.1">
    <property type="nucleotide sequence ID" value="NZ_BAND01000110.1"/>
</dbReference>
<protein>
    <submittedName>
        <fullName evidence="1">3-oxoacyl-(Acyl carrier protein) reductase/phosphotransferase</fullName>
    </submittedName>
</protein>
<reference evidence="1 2" key="2">
    <citation type="journal article" date="2014" name="FEMS Microbiol. Lett.">
        <title>Draft genomic DNA sequence of the facultatively methylotrophic bacterium Acidomonas methanolica type strain MB58.</title>
        <authorList>
            <person name="Higashiura N."/>
            <person name="Hadano H."/>
            <person name="Hirakawa H."/>
            <person name="Matsutani M."/>
            <person name="Takabe S."/>
            <person name="Matsushita K."/>
            <person name="Azuma Y."/>
        </authorList>
    </citation>
    <scope>NUCLEOTIDE SEQUENCE [LARGE SCALE GENOMIC DNA]</scope>
    <source>
        <strain evidence="1 2">MB58</strain>
    </source>
</reference>
<gene>
    <name evidence="1" type="ORF">Amme_111_029</name>
</gene>
<dbReference type="Proteomes" id="UP000019760">
    <property type="component" value="Unassembled WGS sequence"/>
</dbReference>
<dbReference type="EMBL" id="BAND01000110">
    <property type="protein sequence ID" value="GAJ30204.1"/>
    <property type="molecule type" value="Genomic_DNA"/>
</dbReference>
<dbReference type="OrthoDB" id="9800188at2"/>
<keyword evidence="2" id="KW-1185">Reference proteome</keyword>
<evidence type="ECO:0000313" key="2">
    <source>
        <dbReference type="Proteomes" id="UP000019760"/>
    </source>
</evidence>
<name>A0A023D7X0_ACIMT</name>
<comment type="caution">
    <text evidence="1">The sequence shown here is derived from an EMBL/GenBank/DDBJ whole genome shotgun (WGS) entry which is preliminary data.</text>
</comment>
<evidence type="ECO:0000313" key="1">
    <source>
        <dbReference type="EMBL" id="GAJ30204.1"/>
    </source>
</evidence>
<dbReference type="AlphaFoldDB" id="A0A023D7X0"/>
<dbReference type="SUPFAM" id="SSF54637">
    <property type="entry name" value="Thioesterase/thiol ester dehydrase-isomerase"/>
    <property type="match status" value="1"/>
</dbReference>
<proteinExistence type="predicted"/>
<sequence length="152" mass="16479">MIGRDEILHCVPHQGTSCLIDSCTRRTATALRAHTMAHLRSDNPLRFGDRVDPLVGAEMAMQAAALHATLAGEGQAASPSRRAAGYLAALRDLEFHCDRLDRSEYGELSIDVAREQMDPAGMIYGFVVRAQDDEPLVSGRGIVMFRPAVASS</sequence>
<keyword evidence="1" id="KW-0808">Transferase</keyword>
<accession>A0A023D7X0</accession>
<organism evidence="1 2">
    <name type="scientific">Acidomonas methanolica NBRC 104435</name>
    <dbReference type="NCBI Taxonomy" id="1231351"/>
    <lineage>
        <taxon>Bacteria</taxon>
        <taxon>Pseudomonadati</taxon>
        <taxon>Pseudomonadota</taxon>
        <taxon>Alphaproteobacteria</taxon>
        <taxon>Acetobacterales</taxon>
        <taxon>Acetobacteraceae</taxon>
        <taxon>Acidomonas</taxon>
    </lineage>
</organism>
<dbReference type="Pfam" id="PF22817">
    <property type="entry name" value="ApeP-like"/>
    <property type="match status" value="1"/>
</dbReference>